<dbReference type="PANTHER" id="PTHR37315">
    <property type="entry name" value="UPF0311 PROTEIN BLR7842"/>
    <property type="match status" value="1"/>
</dbReference>
<protein>
    <recommendedName>
        <fullName evidence="3">DUF3237 domain-containing protein</fullName>
    </recommendedName>
</protein>
<proteinExistence type="predicted"/>
<evidence type="ECO:0000313" key="2">
    <source>
        <dbReference type="Proteomes" id="UP000192335"/>
    </source>
</evidence>
<gene>
    <name evidence="1" type="ORF">B4U45_22690</name>
</gene>
<dbReference type="InterPro" id="IPR020915">
    <property type="entry name" value="UPF0311"/>
</dbReference>
<dbReference type="AlphaFoldDB" id="A0A8E2J0G6"/>
<dbReference type="Pfam" id="PF11578">
    <property type="entry name" value="DUF3237"/>
    <property type="match status" value="1"/>
</dbReference>
<dbReference type="Proteomes" id="UP000192335">
    <property type="component" value="Unassembled WGS sequence"/>
</dbReference>
<dbReference type="Gene3D" id="2.40.160.20">
    <property type="match status" value="1"/>
</dbReference>
<dbReference type="PANTHER" id="PTHR37315:SF1">
    <property type="entry name" value="UPF0311 PROTEIN BLR7842"/>
    <property type="match status" value="1"/>
</dbReference>
<organism evidence="1 2">
    <name type="scientific">Mycobacterium persicum</name>
    <dbReference type="NCBI Taxonomy" id="1487726"/>
    <lineage>
        <taxon>Bacteria</taxon>
        <taxon>Bacillati</taxon>
        <taxon>Actinomycetota</taxon>
        <taxon>Actinomycetes</taxon>
        <taxon>Mycobacteriales</taxon>
        <taxon>Mycobacteriaceae</taxon>
        <taxon>Mycobacterium</taxon>
    </lineage>
</organism>
<reference evidence="1 2" key="1">
    <citation type="submission" date="2017-02" db="EMBL/GenBank/DDBJ databases">
        <title>Mycobacterium kansasii genomes.</title>
        <authorList>
            <person name="Borowka P."/>
            <person name="Strapagiel D."/>
            <person name="Marciniak B."/>
            <person name="Lach J."/>
            <person name="Bakula Z."/>
            <person name="Van Ingen J."/>
            <person name="Safianowska A."/>
            <person name="Brzostek A."/>
            <person name="Dziadek J."/>
            <person name="Jagielski T."/>
        </authorList>
    </citation>
    <scope>NUCLEOTIDE SEQUENCE [LARGE SCALE GENOMIC DNA]</scope>
    <source>
        <strain evidence="1 2">12MK</strain>
    </source>
</reference>
<dbReference type="EMBL" id="MWQA01000001">
    <property type="protein sequence ID" value="ORC08982.1"/>
    <property type="molecule type" value="Genomic_DNA"/>
</dbReference>
<name>A0A8E2J0G6_9MYCO</name>
<comment type="caution">
    <text evidence="1">The sequence shown here is derived from an EMBL/GenBank/DDBJ whole genome shotgun (WGS) entry which is preliminary data.</text>
</comment>
<evidence type="ECO:0000313" key="1">
    <source>
        <dbReference type="EMBL" id="ORC08982.1"/>
    </source>
</evidence>
<accession>A0A8E2J0G6</accession>
<evidence type="ECO:0008006" key="3">
    <source>
        <dbReference type="Google" id="ProtNLM"/>
    </source>
</evidence>
<sequence>MGGEKSMRLTYEFEWTVAAEQPSDIGRLDNGVLHHHVLPSARLIGDRLNANSVHPGTDLFRQLDDGYAAIDVRVLMQTDDGALIHVAYQGFVEPTEAFLQAVQSLTPTEFTDQSIRTTWTLTTGDPRYNWVNRAVFIGEGRLLPAGDNRLGMQHKVYRAA</sequence>